<dbReference type="GO" id="GO:0005524">
    <property type="term" value="F:ATP binding"/>
    <property type="evidence" value="ECO:0007669"/>
    <property type="project" value="UniProtKB-KW"/>
</dbReference>
<dbReference type="InterPro" id="IPR027417">
    <property type="entry name" value="P-loop_NTPase"/>
</dbReference>
<dbReference type="InterPro" id="IPR017871">
    <property type="entry name" value="ABC_transporter-like_CS"/>
</dbReference>
<keyword evidence="12" id="KW-1185">Reference proteome</keyword>
<evidence type="ECO:0000256" key="9">
    <source>
        <dbReference type="ARBA" id="ARBA00023136"/>
    </source>
</evidence>
<dbReference type="PANTHER" id="PTHR42771:SF2">
    <property type="entry name" value="IRON(3+)-HYDROXAMATE IMPORT ATP-BINDING PROTEIN FHUC"/>
    <property type="match status" value="1"/>
</dbReference>
<keyword evidence="9" id="KW-0472">Membrane</keyword>
<protein>
    <submittedName>
        <fullName evidence="11">ABC transporter ATP-binding protein</fullName>
    </submittedName>
</protein>
<sequence length="275" mass="29747">MTTLETHDPASRPGTALHQVRVDGIHAGYGTDTILNGIDLTVPAGAVTAIVGPNGCGKSTLLKTIARVLNPTAGSVLLDGEPVHRLPTRQVAKRLGLLPQSNVVPEQLTVRDLVERGRYPHRGILSAWTDTDHDAVAEALEVTGTASLAGRYVDELSGGQRQRAWIAMVLAQQTPVLLLDEPTTYLDLAHRLEVLRLLRRLNRDRDATVVMVLHDLNEACRYADHIITMRDGAVHACGRPREVVTPELMADVFGVACLTVDDPVTGTPIVVPLEE</sequence>
<dbReference type="PROSITE" id="PS00211">
    <property type="entry name" value="ABC_TRANSPORTER_1"/>
    <property type="match status" value="1"/>
</dbReference>
<evidence type="ECO:0000256" key="5">
    <source>
        <dbReference type="ARBA" id="ARBA00022741"/>
    </source>
</evidence>
<dbReference type="InterPro" id="IPR003593">
    <property type="entry name" value="AAA+_ATPase"/>
</dbReference>
<comment type="caution">
    <text evidence="11">The sequence shown here is derived from an EMBL/GenBank/DDBJ whole genome shotgun (WGS) entry which is preliminary data.</text>
</comment>
<evidence type="ECO:0000256" key="2">
    <source>
        <dbReference type="ARBA" id="ARBA00022448"/>
    </source>
</evidence>
<dbReference type="RefSeq" id="WP_136435446.1">
    <property type="nucleotide sequence ID" value="NZ_JBHSNS010000006.1"/>
</dbReference>
<dbReference type="InterPro" id="IPR051535">
    <property type="entry name" value="Siderophore_ABC-ATPase"/>
</dbReference>
<dbReference type="SUPFAM" id="SSF52540">
    <property type="entry name" value="P-loop containing nucleoside triphosphate hydrolases"/>
    <property type="match status" value="1"/>
</dbReference>
<evidence type="ECO:0000256" key="6">
    <source>
        <dbReference type="ARBA" id="ARBA00022840"/>
    </source>
</evidence>
<proteinExistence type="predicted"/>
<name>A0ABW0ZGE8_9ACTN</name>
<keyword evidence="7" id="KW-0408">Iron</keyword>
<dbReference type="InterPro" id="IPR003439">
    <property type="entry name" value="ABC_transporter-like_ATP-bd"/>
</dbReference>
<evidence type="ECO:0000256" key="7">
    <source>
        <dbReference type="ARBA" id="ARBA00023004"/>
    </source>
</evidence>
<evidence type="ECO:0000313" key="11">
    <source>
        <dbReference type="EMBL" id="MFC5730049.1"/>
    </source>
</evidence>
<reference evidence="12" key="1">
    <citation type="journal article" date="2019" name="Int. J. Syst. Evol. Microbiol.">
        <title>The Global Catalogue of Microorganisms (GCM) 10K type strain sequencing project: providing services to taxonomists for standard genome sequencing and annotation.</title>
        <authorList>
            <consortium name="The Broad Institute Genomics Platform"/>
            <consortium name="The Broad Institute Genome Sequencing Center for Infectious Disease"/>
            <person name="Wu L."/>
            <person name="Ma J."/>
        </authorList>
    </citation>
    <scope>NUCLEOTIDE SEQUENCE [LARGE SCALE GENOMIC DNA]</scope>
    <source>
        <strain evidence="12">YIM 94188</strain>
    </source>
</reference>
<evidence type="ECO:0000256" key="8">
    <source>
        <dbReference type="ARBA" id="ARBA00023065"/>
    </source>
</evidence>
<dbReference type="PANTHER" id="PTHR42771">
    <property type="entry name" value="IRON(3+)-HYDROXAMATE IMPORT ATP-BINDING PROTEIN FHUC"/>
    <property type="match status" value="1"/>
</dbReference>
<feature type="domain" description="ABC transporter" evidence="10">
    <location>
        <begin position="20"/>
        <end position="256"/>
    </location>
</feature>
<comment type="subcellular location">
    <subcellularLocation>
        <location evidence="1">Cell membrane</location>
        <topology evidence="1">Peripheral membrane protein</topology>
    </subcellularLocation>
</comment>
<gene>
    <name evidence="11" type="ORF">ACFPQB_14070</name>
</gene>
<keyword evidence="8" id="KW-0406">Ion transport</keyword>
<keyword evidence="4" id="KW-0410">Iron transport</keyword>
<dbReference type="Gene3D" id="3.40.50.300">
    <property type="entry name" value="P-loop containing nucleotide triphosphate hydrolases"/>
    <property type="match status" value="1"/>
</dbReference>
<dbReference type="CDD" id="cd03214">
    <property type="entry name" value="ABC_Iron-Siderophores_B12_Hemin"/>
    <property type="match status" value="1"/>
</dbReference>
<evidence type="ECO:0000256" key="4">
    <source>
        <dbReference type="ARBA" id="ARBA00022496"/>
    </source>
</evidence>
<dbReference type="Pfam" id="PF00005">
    <property type="entry name" value="ABC_tran"/>
    <property type="match status" value="1"/>
</dbReference>
<organism evidence="11 12">
    <name type="scientific">Nocardioides vastitatis</name>
    <dbReference type="NCBI Taxonomy" id="2568655"/>
    <lineage>
        <taxon>Bacteria</taxon>
        <taxon>Bacillati</taxon>
        <taxon>Actinomycetota</taxon>
        <taxon>Actinomycetes</taxon>
        <taxon>Propionibacteriales</taxon>
        <taxon>Nocardioidaceae</taxon>
        <taxon>Nocardioides</taxon>
    </lineage>
</organism>
<evidence type="ECO:0000313" key="12">
    <source>
        <dbReference type="Proteomes" id="UP001596072"/>
    </source>
</evidence>
<keyword evidence="6 11" id="KW-0067">ATP-binding</keyword>
<evidence type="ECO:0000256" key="3">
    <source>
        <dbReference type="ARBA" id="ARBA00022475"/>
    </source>
</evidence>
<keyword evidence="3" id="KW-1003">Cell membrane</keyword>
<dbReference type="PROSITE" id="PS50893">
    <property type="entry name" value="ABC_TRANSPORTER_2"/>
    <property type="match status" value="1"/>
</dbReference>
<evidence type="ECO:0000259" key="10">
    <source>
        <dbReference type="PROSITE" id="PS50893"/>
    </source>
</evidence>
<dbReference type="EMBL" id="JBHSNS010000006">
    <property type="protein sequence ID" value="MFC5730049.1"/>
    <property type="molecule type" value="Genomic_DNA"/>
</dbReference>
<dbReference type="Proteomes" id="UP001596072">
    <property type="component" value="Unassembled WGS sequence"/>
</dbReference>
<keyword evidence="5" id="KW-0547">Nucleotide-binding</keyword>
<keyword evidence="2" id="KW-0813">Transport</keyword>
<dbReference type="SMART" id="SM00382">
    <property type="entry name" value="AAA"/>
    <property type="match status" value="1"/>
</dbReference>
<accession>A0ABW0ZGE8</accession>
<evidence type="ECO:0000256" key="1">
    <source>
        <dbReference type="ARBA" id="ARBA00004202"/>
    </source>
</evidence>